<dbReference type="PANTHER" id="PTHR43798">
    <property type="entry name" value="MONOACYLGLYCEROL LIPASE"/>
    <property type="match status" value="1"/>
</dbReference>
<dbReference type="Proteomes" id="UP000041394">
    <property type="component" value="Unassembled WGS sequence"/>
</dbReference>
<dbReference type="PANTHER" id="PTHR43798:SF31">
    <property type="entry name" value="AB HYDROLASE SUPERFAMILY PROTEIN YCLE"/>
    <property type="match status" value="1"/>
</dbReference>
<organism evidence="6 9">
    <name type="scientific">Helicobacter ailurogastricus</name>
    <dbReference type="NCBI Taxonomy" id="1578720"/>
    <lineage>
        <taxon>Bacteria</taxon>
        <taxon>Pseudomonadati</taxon>
        <taxon>Campylobacterota</taxon>
        <taxon>Epsilonproteobacteria</taxon>
        <taxon>Campylobacterales</taxon>
        <taxon>Helicobacteraceae</taxon>
        <taxon>Helicobacter</taxon>
    </lineage>
</organism>
<feature type="domain" description="AB hydrolase-1" evidence="2">
    <location>
        <begin position="28"/>
        <end position="230"/>
    </location>
</feature>
<dbReference type="Proteomes" id="UP000043437">
    <property type="component" value="Unassembled WGS sequence"/>
</dbReference>
<dbReference type="SUPFAM" id="SSF53474">
    <property type="entry name" value="alpha/beta-Hydrolases"/>
    <property type="match status" value="1"/>
</dbReference>
<protein>
    <submittedName>
        <fullName evidence="6">2-hydroxy-6-oxohepta-2,4-dienoate hydrolase</fullName>
    </submittedName>
</protein>
<dbReference type="InterPro" id="IPR029058">
    <property type="entry name" value="AB_hydrolase_fold"/>
</dbReference>
<evidence type="ECO:0000313" key="5">
    <source>
        <dbReference type="EMBL" id="CRF44359.1"/>
    </source>
</evidence>
<dbReference type="OrthoDB" id="9808398at2"/>
<dbReference type="EMBL" id="CDMG01000002">
    <property type="protein sequence ID" value="CRF52168.1"/>
    <property type="molecule type" value="Genomic_DNA"/>
</dbReference>
<evidence type="ECO:0000313" key="6">
    <source>
        <dbReference type="EMBL" id="CRF52168.1"/>
    </source>
</evidence>
<dbReference type="GO" id="GO:0016787">
    <property type="term" value="F:hydrolase activity"/>
    <property type="evidence" value="ECO:0007669"/>
    <property type="project" value="UniProtKB-KW"/>
</dbReference>
<dbReference type="Proteomes" id="UP000045175">
    <property type="component" value="Unassembled WGS sequence"/>
</dbReference>
<dbReference type="GO" id="GO:0016020">
    <property type="term" value="C:membrane"/>
    <property type="evidence" value="ECO:0007669"/>
    <property type="project" value="TreeGrafter"/>
</dbReference>
<reference evidence="8 9" key="2">
    <citation type="submission" date="2014-12" db="EMBL/GenBank/DDBJ databases">
        <authorList>
            <person name="Jaenicke S."/>
        </authorList>
    </citation>
    <scope>NUCLEOTIDE SEQUENCE [LARGE SCALE GENOMIC DNA]</scope>
</reference>
<dbReference type="InterPro" id="IPR000073">
    <property type="entry name" value="AB_hydrolase_1"/>
</dbReference>
<evidence type="ECO:0000313" key="9">
    <source>
        <dbReference type="Proteomes" id="UP000043437"/>
    </source>
</evidence>
<dbReference type="GeneID" id="82131324"/>
<evidence type="ECO:0000313" key="3">
    <source>
        <dbReference type="EMBL" id="CRF40738.1"/>
    </source>
</evidence>
<evidence type="ECO:0000259" key="2">
    <source>
        <dbReference type="Pfam" id="PF12697"/>
    </source>
</evidence>
<gene>
    <name evidence="3" type="ORF">HAL011_05000</name>
    <name evidence="4" type="ORF">HAL013_13540</name>
    <name evidence="6" type="ORF">HAL07_02940</name>
    <name evidence="5" type="ORF">HAL09_09360</name>
</gene>
<keyword evidence="7" id="KW-1185">Reference proteome</keyword>
<evidence type="ECO:0000313" key="7">
    <source>
        <dbReference type="Proteomes" id="UP000038622"/>
    </source>
</evidence>
<dbReference type="Pfam" id="PF12697">
    <property type="entry name" value="Abhydrolase_6"/>
    <property type="match status" value="1"/>
</dbReference>
<evidence type="ECO:0000256" key="1">
    <source>
        <dbReference type="ARBA" id="ARBA00022801"/>
    </source>
</evidence>
<sequence length="245" mass="27449">MAKRTICYKGLDFEIAYDFCDNKAPKNLLILHGWGSSKELMQMAFKPYFKAFNHFYLDLPGFGKSPNDTFLTPLDYAKIIDAFCHSLQVQIDTAMGHSFGGKVALLCESLYLILLSSAGILMPKPFNTRLKIKFAKALKSVGLKKALSLLKSKDADNLNPAMYETFKYTVQQDFSPEFKACAKKTLILWGQEDTATPLHAGQQIASLVPINCFVALKGDHYFFLKQGAQVEGAYLQCLKEWGEVC</sequence>
<reference evidence="7" key="3">
    <citation type="submission" date="2014-12" db="EMBL/GenBank/DDBJ databases">
        <authorList>
            <person name="Smet A."/>
        </authorList>
    </citation>
    <scope>NUCLEOTIDE SEQUENCE [LARGE SCALE GENOMIC DNA]</scope>
</reference>
<reference evidence="6" key="1">
    <citation type="submission" date="2014-12" db="EMBL/GenBank/DDBJ databases">
        <title>Whole genome sequences of four Staphylococcus schleiferi canine isolates.</title>
        <authorList>
            <person name="Misic A.M."/>
            <person name="Cain C."/>
            <person name="Morris D.O."/>
            <person name="Rankin S."/>
            <person name="Beiting D."/>
        </authorList>
    </citation>
    <scope>NUCLEOTIDE SEQUENCE</scope>
    <source>
        <strain evidence="3">ASB11</strain>
        <strain evidence="4">ASB13</strain>
        <strain evidence="6">ASB7</strain>
        <strain evidence="5">ASB9</strain>
    </source>
</reference>
<dbReference type="Gene3D" id="3.40.50.1820">
    <property type="entry name" value="alpha/beta hydrolase"/>
    <property type="match status" value="1"/>
</dbReference>
<accession>A0A0K2XZS5</accession>
<proteinExistence type="predicted"/>
<evidence type="ECO:0000313" key="4">
    <source>
        <dbReference type="EMBL" id="CRF43130.1"/>
    </source>
</evidence>
<dbReference type="InterPro" id="IPR050266">
    <property type="entry name" value="AB_hydrolase_sf"/>
</dbReference>
<dbReference type="RefSeq" id="WP_053941705.1">
    <property type="nucleotide sequence ID" value="NZ_BSWO01000015.1"/>
</dbReference>
<keyword evidence="1 6" id="KW-0378">Hydrolase</keyword>
<dbReference type="EMBL" id="CDMN01000034">
    <property type="protein sequence ID" value="CRF44359.1"/>
    <property type="molecule type" value="Genomic_DNA"/>
</dbReference>
<evidence type="ECO:0000313" key="8">
    <source>
        <dbReference type="Proteomes" id="UP000041394"/>
    </source>
</evidence>
<dbReference type="EMBL" id="CDML01000011">
    <property type="protein sequence ID" value="CRF40738.1"/>
    <property type="molecule type" value="Genomic_DNA"/>
</dbReference>
<dbReference type="EMBL" id="CDMH01000057">
    <property type="protein sequence ID" value="CRF43130.1"/>
    <property type="molecule type" value="Genomic_DNA"/>
</dbReference>
<dbReference type="STRING" id="1578720.HAL011_05000"/>
<name>A0A0K2XZS5_9HELI</name>
<dbReference type="Proteomes" id="UP000038622">
    <property type="component" value="Unassembled WGS sequence"/>
</dbReference>
<dbReference type="AlphaFoldDB" id="A0A0K2XZS5"/>